<dbReference type="GO" id="GO:0032259">
    <property type="term" value="P:methylation"/>
    <property type="evidence" value="ECO:0007669"/>
    <property type="project" value="UniProtKB-KW"/>
</dbReference>
<dbReference type="PANTHER" id="PTHR47739:SF1">
    <property type="entry name" value="TRNA1(VAL) (ADENINE(37)-N6)-METHYLTRANSFERASE"/>
    <property type="match status" value="1"/>
</dbReference>
<gene>
    <name evidence="2" type="ORF">DF3PB_2600005</name>
</gene>
<name>A0A380TDA6_9ZZZZ</name>
<dbReference type="Gene3D" id="3.40.50.150">
    <property type="entry name" value="Vaccinia Virus protein VP39"/>
    <property type="match status" value="1"/>
</dbReference>
<reference evidence="2" key="1">
    <citation type="submission" date="2018-07" db="EMBL/GenBank/DDBJ databases">
        <authorList>
            <person name="Quirk P.G."/>
            <person name="Krulwich T.A."/>
        </authorList>
    </citation>
    <scope>NUCLEOTIDE SEQUENCE</scope>
</reference>
<dbReference type="CDD" id="cd02440">
    <property type="entry name" value="AdoMet_MTases"/>
    <property type="match status" value="1"/>
</dbReference>
<dbReference type="EMBL" id="UIDG01000180">
    <property type="protein sequence ID" value="SUS06276.1"/>
    <property type="molecule type" value="Genomic_DNA"/>
</dbReference>
<protein>
    <submittedName>
        <fullName evidence="2">Methyltransferase</fullName>
    </submittedName>
</protein>
<proteinExistence type="predicted"/>
<keyword evidence="2" id="KW-0489">Methyltransferase</keyword>
<accession>A0A380TDA6</accession>
<feature type="domain" description="Methyltransferase small" evidence="1">
    <location>
        <begin position="35"/>
        <end position="127"/>
    </location>
</feature>
<dbReference type="InterPro" id="IPR029063">
    <property type="entry name" value="SAM-dependent_MTases_sf"/>
</dbReference>
<dbReference type="SUPFAM" id="SSF53335">
    <property type="entry name" value="S-adenosyl-L-methionine-dependent methyltransferases"/>
    <property type="match status" value="1"/>
</dbReference>
<dbReference type="GO" id="GO:0008168">
    <property type="term" value="F:methyltransferase activity"/>
    <property type="evidence" value="ECO:0007669"/>
    <property type="project" value="UniProtKB-KW"/>
</dbReference>
<keyword evidence="2" id="KW-0808">Transferase</keyword>
<dbReference type="Pfam" id="PF05175">
    <property type="entry name" value="MTS"/>
    <property type="match status" value="1"/>
</dbReference>
<dbReference type="InterPro" id="IPR007848">
    <property type="entry name" value="Small_mtfrase_dom"/>
</dbReference>
<evidence type="ECO:0000313" key="2">
    <source>
        <dbReference type="EMBL" id="SUS06276.1"/>
    </source>
</evidence>
<dbReference type="AlphaFoldDB" id="A0A380TDA6"/>
<dbReference type="PANTHER" id="PTHR47739">
    <property type="entry name" value="TRNA1(VAL) (ADENINE(37)-N6)-METHYLTRANSFERASE"/>
    <property type="match status" value="1"/>
</dbReference>
<organism evidence="2">
    <name type="scientific">metagenome</name>
    <dbReference type="NCBI Taxonomy" id="256318"/>
    <lineage>
        <taxon>unclassified sequences</taxon>
        <taxon>metagenomes</taxon>
    </lineage>
</organism>
<dbReference type="InterPro" id="IPR050210">
    <property type="entry name" value="tRNA_Adenine-N(6)_MTase"/>
</dbReference>
<evidence type="ECO:0000259" key="1">
    <source>
        <dbReference type="Pfam" id="PF05175"/>
    </source>
</evidence>
<sequence length="251" mass="26514">MDEDADDWTENRLLGGRVMVRQPRRGYRAAIDPVLLAAAVVAAPGEHVLDAGCGVGAATLCLAQRADGVRITGIDQDPVLIAQAHANAVANAVEGRVQFLIADLLEPHEALRPAGFDHVIANPPHLAADTAQPARDPGRRAAAVEGRAQLADWAAFCIRSVRPGGTVTWLHRADRLPEIVSALSQSLGSLAVYPLWPGGSAAKPAKRILITGRRGARGPFRLLPGLVLHRPDGQFTAEAEAALRHAGAIAW</sequence>